<organism evidence="3 4">
    <name type="scientific">Legionella massiliensis</name>
    <dbReference type="NCBI Taxonomy" id="1034943"/>
    <lineage>
        <taxon>Bacteria</taxon>
        <taxon>Pseudomonadati</taxon>
        <taxon>Pseudomonadota</taxon>
        <taxon>Gammaproteobacteria</taxon>
        <taxon>Legionellales</taxon>
        <taxon>Legionellaceae</taxon>
        <taxon>Legionella</taxon>
    </lineage>
</organism>
<feature type="transmembrane region" description="Helical" evidence="2">
    <location>
        <begin position="71"/>
        <end position="88"/>
    </location>
</feature>
<keyword evidence="2" id="KW-1133">Transmembrane helix</keyword>
<proteinExistence type="predicted"/>
<feature type="transmembrane region" description="Helical" evidence="2">
    <location>
        <begin position="94"/>
        <end position="116"/>
    </location>
</feature>
<reference evidence="3 4" key="1">
    <citation type="submission" date="2014-06" db="EMBL/GenBank/DDBJ databases">
        <authorList>
            <person name="Urmite Genomes Urmite Genomes"/>
        </authorList>
    </citation>
    <scope>NUCLEOTIDE SEQUENCE [LARGE SCALE GENOMIC DNA]</scope>
</reference>
<keyword evidence="2 3" id="KW-0812">Transmembrane</keyword>
<dbReference type="EMBL" id="CCSB01000002">
    <property type="protein sequence ID" value="CDZ77320.1"/>
    <property type="molecule type" value="Genomic_DNA"/>
</dbReference>
<evidence type="ECO:0000313" key="4">
    <source>
        <dbReference type="Proteomes" id="UP000044071"/>
    </source>
</evidence>
<keyword evidence="2" id="KW-0472">Membrane</keyword>
<keyword evidence="4" id="KW-1185">Reference proteome</keyword>
<dbReference type="AlphaFoldDB" id="A0A078KS76"/>
<evidence type="ECO:0000256" key="2">
    <source>
        <dbReference type="SAM" id="Phobius"/>
    </source>
</evidence>
<keyword evidence="1" id="KW-0175">Coiled coil</keyword>
<sequence length="344" mass="39407">MTYKKEELTIAIEEPATKSLPAQLLETTNRIKAHREQADLYTADMDLQRKRFDVEKSTFGKVAARFWGLPWWAKGLIALTIGGVAALIGLAFSIAWVITLPIIALSLYGAIAYIFYDYTQSDEKRFTQLSEGLVQREEEMKQSILELQQAEEELFTLIGQLREFEQANAEVVDTYNAQAQILDEKVKRYEAAVLQFEQLKAAFSAHTETMQTIETEFSESFRQITDSLSQQAERINCNTEELEQSTLRFKIDIAELKDDVQPLRVEEGRSISSRFEQLTDGFVERTEVERQQEQENFAKADLFLDETDAFLLEMGAFLTKHQPVLQPCLVAKDSQVQANNYKLN</sequence>
<feature type="coiled-coil region" evidence="1">
    <location>
        <begin position="133"/>
        <end position="192"/>
    </location>
</feature>
<name>A0A078KS76_9GAMM</name>
<dbReference type="RefSeq" id="WP_043873881.1">
    <property type="nucleotide sequence ID" value="NZ_CCVW01000002.1"/>
</dbReference>
<dbReference type="Proteomes" id="UP000044071">
    <property type="component" value="Unassembled WGS sequence"/>
</dbReference>
<evidence type="ECO:0000313" key="3">
    <source>
        <dbReference type="EMBL" id="CDZ77320.1"/>
    </source>
</evidence>
<protein>
    <submittedName>
        <fullName evidence="3">Putative transmembrane sensor domain protein</fullName>
    </submittedName>
</protein>
<gene>
    <name evidence="3" type="ORF">BN59_01603</name>
</gene>
<dbReference type="OrthoDB" id="9979847at2"/>
<accession>A0A078KS76</accession>
<evidence type="ECO:0000256" key="1">
    <source>
        <dbReference type="SAM" id="Coils"/>
    </source>
</evidence>